<proteinExistence type="predicted"/>
<comment type="caution">
    <text evidence="1">The sequence shown here is derived from an EMBL/GenBank/DDBJ whole genome shotgun (WGS) entry which is preliminary data.</text>
</comment>
<dbReference type="RefSeq" id="WP_163304033.1">
    <property type="nucleotide sequence ID" value="NZ_JAAGRQ010000180.1"/>
</dbReference>
<dbReference type="EMBL" id="JAAGRQ010000180">
    <property type="protein sequence ID" value="NDY58976.1"/>
    <property type="molecule type" value="Genomic_DNA"/>
</dbReference>
<evidence type="ECO:0000313" key="1">
    <source>
        <dbReference type="EMBL" id="NDY58976.1"/>
    </source>
</evidence>
<sequence length="66" mass="7137">MPMAKGLPRSNAGGAQMPAARTMHAKAHRMVSRLMATSLPGVASGNFRYAFESINILNLLFLFTKS</sequence>
<organism evidence="1 2">
    <name type="scientific">Desulfolutivibrio sulfodismutans</name>
    <dbReference type="NCBI Taxonomy" id="63561"/>
    <lineage>
        <taxon>Bacteria</taxon>
        <taxon>Pseudomonadati</taxon>
        <taxon>Thermodesulfobacteriota</taxon>
        <taxon>Desulfovibrionia</taxon>
        <taxon>Desulfovibrionales</taxon>
        <taxon>Desulfovibrionaceae</taxon>
        <taxon>Desulfolutivibrio</taxon>
    </lineage>
</organism>
<reference evidence="1 2" key="1">
    <citation type="submission" date="2020-02" db="EMBL/GenBank/DDBJ databases">
        <title>Comparative genomics of sulfur disproportionating microorganisms.</title>
        <authorList>
            <person name="Ward L.M."/>
            <person name="Bertran E."/>
            <person name="Johnston D.T."/>
        </authorList>
    </citation>
    <scope>NUCLEOTIDE SEQUENCE [LARGE SCALE GENOMIC DNA]</scope>
    <source>
        <strain evidence="1 2">DSM 3696</strain>
    </source>
</reference>
<dbReference type="Proteomes" id="UP000469724">
    <property type="component" value="Unassembled WGS sequence"/>
</dbReference>
<name>A0A7K3NS07_9BACT</name>
<evidence type="ECO:0000313" key="2">
    <source>
        <dbReference type="Proteomes" id="UP000469724"/>
    </source>
</evidence>
<gene>
    <name evidence="1" type="ORF">G3N56_19745</name>
</gene>
<protein>
    <submittedName>
        <fullName evidence="1">Uncharacterized protein</fullName>
    </submittedName>
</protein>
<keyword evidence="2" id="KW-1185">Reference proteome</keyword>
<dbReference type="AlphaFoldDB" id="A0A7K3NS07"/>
<accession>A0A7K3NS07</accession>